<evidence type="ECO:0000313" key="2">
    <source>
        <dbReference type="EMBL" id="KZS08899.1"/>
    </source>
</evidence>
<proteinExistence type="predicted"/>
<organism evidence="1">
    <name type="scientific">Daphnia magna</name>
    <dbReference type="NCBI Taxonomy" id="35525"/>
    <lineage>
        <taxon>Eukaryota</taxon>
        <taxon>Metazoa</taxon>
        <taxon>Ecdysozoa</taxon>
        <taxon>Arthropoda</taxon>
        <taxon>Crustacea</taxon>
        <taxon>Branchiopoda</taxon>
        <taxon>Diplostraca</taxon>
        <taxon>Cladocera</taxon>
        <taxon>Anomopoda</taxon>
        <taxon>Daphniidae</taxon>
        <taxon>Daphnia</taxon>
    </lineage>
</organism>
<sequence>MQRCTCHLVTDDGTKPPFFFHFKQYPPALTVRGANAHKMAFRRRRRTRKIEDETHKGGVHSLNHFHSLLHSLICANSRLSCSTFFLWGK</sequence>
<gene>
    <name evidence="2" type="ORF">APZ42_027018</name>
</gene>
<dbReference type="EMBL" id="LRGB01002160">
    <property type="protein sequence ID" value="KZS08899.1"/>
    <property type="molecule type" value="Genomic_DNA"/>
</dbReference>
<evidence type="ECO:0000313" key="1">
    <source>
        <dbReference type="EMBL" id="JAI90657.1"/>
    </source>
</evidence>
<accession>A0A0P4YD88</accession>
<name>A0A0P4YD88_9CRUS</name>
<dbReference type="EMBL" id="GDIP01232744">
    <property type="protein sequence ID" value="JAI90657.1"/>
    <property type="molecule type" value="Transcribed_RNA"/>
</dbReference>
<reference evidence="1" key="2">
    <citation type="submission" date="2015-10" db="EMBL/GenBank/DDBJ databases">
        <authorList>
            <person name="Gilbert D.G."/>
        </authorList>
    </citation>
    <scope>NUCLEOTIDE SEQUENCE</scope>
</reference>
<reference evidence="1" key="1">
    <citation type="submission" date="2015-10" db="EMBL/GenBank/DDBJ databases">
        <title>Daphnia magna gene sets from two clonal populations assembled and annotated with EvidentialGene.</title>
        <authorList>
            <person name="Gilbert D."/>
            <person name="Podicheti R."/>
            <person name="Orsini L."/>
            <person name="Colbourne J."/>
            <person name="Pfrender M."/>
        </authorList>
    </citation>
    <scope>NUCLEOTIDE SEQUENCE</scope>
</reference>
<evidence type="ECO:0000313" key="3">
    <source>
        <dbReference type="Proteomes" id="UP000076858"/>
    </source>
</evidence>
<reference evidence="2 3" key="3">
    <citation type="submission" date="2016-03" db="EMBL/GenBank/DDBJ databases">
        <title>EvidentialGene: Evidence-directed Construction of Genes on Genomes.</title>
        <authorList>
            <person name="Gilbert D.G."/>
            <person name="Choi J.-H."/>
            <person name="Mockaitis K."/>
            <person name="Colbourne J."/>
            <person name="Pfrender M."/>
        </authorList>
    </citation>
    <scope>NUCLEOTIDE SEQUENCE [LARGE SCALE GENOMIC DNA]</scope>
    <source>
        <strain evidence="2 3">Xinb3</strain>
        <tissue evidence="2">Complete organism</tissue>
    </source>
</reference>
<dbReference type="Proteomes" id="UP000076858">
    <property type="component" value="Unassembled WGS sequence"/>
</dbReference>
<dbReference type="AlphaFoldDB" id="A0A0P4YD88"/>
<keyword evidence="3" id="KW-1185">Reference proteome</keyword>
<protein>
    <submittedName>
        <fullName evidence="1">Uncharacterized protein</fullName>
    </submittedName>
</protein>